<protein>
    <submittedName>
        <fullName evidence="2">Uncharacterized protein</fullName>
    </submittedName>
</protein>
<proteinExistence type="predicted"/>
<comment type="caution">
    <text evidence="2">The sequence shown here is derived from an EMBL/GenBank/DDBJ whole genome shotgun (WGS) entry which is preliminary data.</text>
</comment>
<dbReference type="Proteomes" id="UP001556367">
    <property type="component" value="Unassembled WGS sequence"/>
</dbReference>
<gene>
    <name evidence="2" type="ORF">HGRIS_009610</name>
</gene>
<sequence length="271" mass="29730">MQCLKSLRSLRQPAGCRFASSSTSKSSSAPKKKKEYKRNPNFGMAALPDKKMRALVNLYHESANFITPGDLVHRINVEFACGKESFRTGFKTAGAITYRDLEHEASRLKDKPRIKEWDPAPTRLSSTMDKYKYTFGFAQRQLVADNATGEAGTATGEVGAENTDVAAANPEVGEDSGAADGLQPYAIPGKPWSVSRGTREQQVADALFGVVDGGNALLPGWEVLNEESSRVRLQEPLSEDEAQYVTITPRNEVFFRSRHPEKGKEKGPDSS</sequence>
<evidence type="ECO:0000313" key="2">
    <source>
        <dbReference type="EMBL" id="KAL0949561.1"/>
    </source>
</evidence>
<reference evidence="3" key="1">
    <citation type="submission" date="2024-06" db="EMBL/GenBank/DDBJ databases">
        <title>Multi-omics analyses provide insights into the biosynthesis of the anticancer antibiotic pleurotin in Hohenbuehelia grisea.</title>
        <authorList>
            <person name="Weaver J.A."/>
            <person name="Alberti F."/>
        </authorList>
    </citation>
    <scope>NUCLEOTIDE SEQUENCE [LARGE SCALE GENOMIC DNA]</scope>
    <source>
        <strain evidence="3">T-177</strain>
    </source>
</reference>
<feature type="region of interest" description="Disordered" evidence="1">
    <location>
        <begin position="12"/>
        <end position="39"/>
    </location>
</feature>
<name>A0ABR3J1P1_9AGAR</name>
<evidence type="ECO:0000256" key="1">
    <source>
        <dbReference type="SAM" id="MobiDB-lite"/>
    </source>
</evidence>
<keyword evidence="3" id="KW-1185">Reference proteome</keyword>
<dbReference type="EMBL" id="JASNQZ010000012">
    <property type="protein sequence ID" value="KAL0949561.1"/>
    <property type="molecule type" value="Genomic_DNA"/>
</dbReference>
<organism evidence="2 3">
    <name type="scientific">Hohenbuehelia grisea</name>
    <dbReference type="NCBI Taxonomy" id="104357"/>
    <lineage>
        <taxon>Eukaryota</taxon>
        <taxon>Fungi</taxon>
        <taxon>Dikarya</taxon>
        <taxon>Basidiomycota</taxon>
        <taxon>Agaricomycotina</taxon>
        <taxon>Agaricomycetes</taxon>
        <taxon>Agaricomycetidae</taxon>
        <taxon>Agaricales</taxon>
        <taxon>Pleurotineae</taxon>
        <taxon>Pleurotaceae</taxon>
        <taxon>Hohenbuehelia</taxon>
    </lineage>
</organism>
<evidence type="ECO:0000313" key="3">
    <source>
        <dbReference type="Proteomes" id="UP001556367"/>
    </source>
</evidence>
<accession>A0ABR3J1P1</accession>
<feature type="compositionally biased region" description="Low complexity" evidence="1">
    <location>
        <begin position="20"/>
        <end position="29"/>
    </location>
</feature>